<dbReference type="EMBL" id="RBNI01003680">
    <property type="protein sequence ID" value="RUP48141.1"/>
    <property type="molecule type" value="Genomic_DNA"/>
</dbReference>
<organism evidence="1 2">
    <name type="scientific">Jimgerdemannia flammicorona</name>
    <dbReference type="NCBI Taxonomy" id="994334"/>
    <lineage>
        <taxon>Eukaryota</taxon>
        <taxon>Fungi</taxon>
        <taxon>Fungi incertae sedis</taxon>
        <taxon>Mucoromycota</taxon>
        <taxon>Mucoromycotina</taxon>
        <taxon>Endogonomycetes</taxon>
        <taxon>Endogonales</taxon>
        <taxon>Endogonaceae</taxon>
        <taxon>Jimgerdemannia</taxon>
    </lineage>
</organism>
<reference evidence="1 2" key="1">
    <citation type="journal article" date="2018" name="New Phytol.">
        <title>Phylogenomics of Endogonaceae and evolution of mycorrhizas within Mucoromycota.</title>
        <authorList>
            <person name="Chang Y."/>
            <person name="Desiro A."/>
            <person name="Na H."/>
            <person name="Sandor L."/>
            <person name="Lipzen A."/>
            <person name="Clum A."/>
            <person name="Barry K."/>
            <person name="Grigoriev I.V."/>
            <person name="Martin F.M."/>
            <person name="Stajich J.E."/>
            <person name="Smith M.E."/>
            <person name="Bonito G."/>
            <person name="Spatafora J.W."/>
        </authorList>
    </citation>
    <scope>NUCLEOTIDE SEQUENCE [LARGE SCALE GENOMIC DNA]</scope>
    <source>
        <strain evidence="1 2">GMNB39</strain>
    </source>
</reference>
<accession>A0A433DBC2</accession>
<evidence type="ECO:0000313" key="1">
    <source>
        <dbReference type="EMBL" id="RUP48141.1"/>
    </source>
</evidence>
<name>A0A433DBC2_9FUNG</name>
<comment type="caution">
    <text evidence="1">The sequence shown here is derived from an EMBL/GenBank/DDBJ whole genome shotgun (WGS) entry which is preliminary data.</text>
</comment>
<dbReference type="OrthoDB" id="509821at2759"/>
<keyword evidence="2" id="KW-1185">Reference proteome</keyword>
<proteinExistence type="predicted"/>
<dbReference type="Proteomes" id="UP000268093">
    <property type="component" value="Unassembled WGS sequence"/>
</dbReference>
<dbReference type="AlphaFoldDB" id="A0A433DBC2"/>
<sequence>MLSDTSVILPTSVPGMTADWTYHTATRSMPTTATVGKGDSAAGGAGAILEPDKVRSGLGVEWDCCAVLAKLKIEQHMHNWTHGMREWISNRVVIPLANRIDQVDADLEKEGWGYLNTTHASYFRCGPPPVAASTTAGSSTATGSGLFYGSAPRPSLFGGSTFGNYGQPQPPQPPQSLMDLAQRFGTQAVVKERLKIEKYLNVDGFSANSRDYVLERVKGNIRSMPLTAIILHVFSQRWRGGPSSWRSRGTAAPTGGATAGLGARSYRQTRRNTQTRPFPAPDRNAPILHLHGLRHAHVRRGPTPNWKPPVRAQILRAGYGETRWVDVESRRTVVIFLSAI</sequence>
<protein>
    <submittedName>
        <fullName evidence="1">Uncharacterized protein</fullName>
    </submittedName>
</protein>
<evidence type="ECO:0000313" key="2">
    <source>
        <dbReference type="Proteomes" id="UP000268093"/>
    </source>
</evidence>
<gene>
    <name evidence="1" type="ORF">BC936DRAFT_144917</name>
</gene>